<evidence type="ECO:0000256" key="4">
    <source>
        <dbReference type="ARBA" id="ARBA00023136"/>
    </source>
</evidence>
<evidence type="ECO:0000256" key="2">
    <source>
        <dbReference type="ARBA" id="ARBA00022692"/>
    </source>
</evidence>
<reference evidence="7" key="1">
    <citation type="submission" date="2016-10" db="EMBL/GenBank/DDBJ databases">
        <authorList>
            <person name="Varghese N."/>
            <person name="Submissions S."/>
        </authorList>
    </citation>
    <scope>NUCLEOTIDE SEQUENCE [LARGE SCALE GENOMIC DNA]</scope>
    <source>
        <strain evidence="7">DSM 24450</strain>
    </source>
</reference>
<dbReference type="OrthoDB" id="654481at2"/>
<evidence type="ECO:0000256" key="5">
    <source>
        <dbReference type="SAM" id="Phobius"/>
    </source>
</evidence>
<dbReference type="PANTHER" id="PTHR11040">
    <property type="entry name" value="ZINC/IRON TRANSPORTER"/>
    <property type="match status" value="1"/>
</dbReference>
<feature type="transmembrane region" description="Helical" evidence="5">
    <location>
        <begin position="29"/>
        <end position="47"/>
    </location>
</feature>
<feature type="transmembrane region" description="Helical" evidence="5">
    <location>
        <begin position="59"/>
        <end position="77"/>
    </location>
</feature>
<comment type="subcellular location">
    <subcellularLocation>
        <location evidence="1">Membrane</location>
        <topology evidence="1">Multi-pass membrane protein</topology>
    </subcellularLocation>
</comment>
<organism evidence="6 7">
    <name type="scientific">Lutibacter maritimus</name>
    <dbReference type="NCBI Taxonomy" id="593133"/>
    <lineage>
        <taxon>Bacteria</taxon>
        <taxon>Pseudomonadati</taxon>
        <taxon>Bacteroidota</taxon>
        <taxon>Flavobacteriia</taxon>
        <taxon>Flavobacteriales</taxon>
        <taxon>Flavobacteriaceae</taxon>
        <taxon>Lutibacter</taxon>
    </lineage>
</organism>
<name>A0A1I6P441_9FLAO</name>
<evidence type="ECO:0000256" key="3">
    <source>
        <dbReference type="ARBA" id="ARBA00022989"/>
    </source>
</evidence>
<feature type="transmembrane region" description="Helical" evidence="5">
    <location>
        <begin position="121"/>
        <end position="141"/>
    </location>
</feature>
<evidence type="ECO:0000256" key="1">
    <source>
        <dbReference type="ARBA" id="ARBA00004141"/>
    </source>
</evidence>
<gene>
    <name evidence="6" type="ORF">SAMN04488006_0874</name>
</gene>
<dbReference type="InterPro" id="IPR003689">
    <property type="entry name" value="ZIP"/>
</dbReference>
<keyword evidence="7" id="KW-1185">Reference proteome</keyword>
<dbReference type="GO" id="GO:0016020">
    <property type="term" value="C:membrane"/>
    <property type="evidence" value="ECO:0007669"/>
    <property type="project" value="UniProtKB-SubCell"/>
</dbReference>
<evidence type="ECO:0000313" key="6">
    <source>
        <dbReference type="EMBL" id="SFS34929.1"/>
    </source>
</evidence>
<feature type="transmembrane region" description="Helical" evidence="5">
    <location>
        <begin position="206"/>
        <end position="223"/>
    </location>
</feature>
<keyword evidence="2 5" id="KW-0812">Transmembrane</keyword>
<evidence type="ECO:0000313" key="7">
    <source>
        <dbReference type="Proteomes" id="UP000199312"/>
    </source>
</evidence>
<dbReference type="Pfam" id="PF02535">
    <property type="entry name" value="Zip"/>
    <property type="match status" value="1"/>
</dbReference>
<dbReference type="EMBL" id="FOZP01000001">
    <property type="protein sequence ID" value="SFS34929.1"/>
    <property type="molecule type" value="Genomic_DNA"/>
</dbReference>
<accession>A0A1I6P441</accession>
<sequence length="224" mass="24843">MTYIALISSVLVGVLIVFGLKPGNKTVQLSLSFSGAYLLSITILHLFPEIYTASNHSNIGLFILLGLLLQLILDFFSKGAEHGHIHVQENTAFPWALFISICVHAFMEGIPLAHNHNHEHLLWAIVIHKVPIAIILGTFFVKSKISKINAILFLLLFSLMSPFGSFAGENITFLTTYKTEITAIIIGIFLHISTIILFETSKDHKFNLLKFIAILVGMLVAYLA</sequence>
<keyword evidence="4 5" id="KW-0472">Membrane</keyword>
<keyword evidence="3 5" id="KW-1133">Transmembrane helix</keyword>
<dbReference type="AlphaFoldDB" id="A0A1I6P441"/>
<dbReference type="PANTHER" id="PTHR11040:SF44">
    <property type="entry name" value="PROTEIN ZNTC-RELATED"/>
    <property type="match status" value="1"/>
</dbReference>
<feature type="transmembrane region" description="Helical" evidence="5">
    <location>
        <begin position="148"/>
        <end position="168"/>
    </location>
</feature>
<dbReference type="STRING" id="593133.SAMN04488006_0874"/>
<protein>
    <submittedName>
        <fullName evidence="6">ZIP Zinc transporter</fullName>
    </submittedName>
</protein>
<proteinExistence type="predicted"/>
<dbReference type="RefSeq" id="WP_090223069.1">
    <property type="nucleotide sequence ID" value="NZ_FOZP01000001.1"/>
</dbReference>
<dbReference type="GO" id="GO:0005385">
    <property type="term" value="F:zinc ion transmembrane transporter activity"/>
    <property type="evidence" value="ECO:0007669"/>
    <property type="project" value="TreeGrafter"/>
</dbReference>
<feature type="transmembrane region" description="Helical" evidence="5">
    <location>
        <begin position="180"/>
        <end position="199"/>
    </location>
</feature>
<dbReference type="Proteomes" id="UP000199312">
    <property type="component" value="Unassembled WGS sequence"/>
</dbReference>